<dbReference type="AlphaFoldDB" id="A0A9X2SZ23"/>
<organism evidence="1 2">
    <name type="scientific">Aquiflexum gelatinilyticum</name>
    <dbReference type="NCBI Taxonomy" id="2961943"/>
    <lineage>
        <taxon>Bacteria</taxon>
        <taxon>Pseudomonadati</taxon>
        <taxon>Bacteroidota</taxon>
        <taxon>Cytophagia</taxon>
        <taxon>Cytophagales</taxon>
        <taxon>Cyclobacteriaceae</taxon>
        <taxon>Aquiflexum</taxon>
    </lineage>
</organism>
<dbReference type="Proteomes" id="UP001142175">
    <property type="component" value="Unassembled WGS sequence"/>
</dbReference>
<evidence type="ECO:0000313" key="2">
    <source>
        <dbReference type="Proteomes" id="UP001142175"/>
    </source>
</evidence>
<proteinExistence type="predicted"/>
<name>A0A9X2SZ23_9BACT</name>
<keyword evidence="2" id="KW-1185">Reference proteome</keyword>
<gene>
    <name evidence="1" type="ORF">NU887_02760</name>
</gene>
<dbReference type="RefSeq" id="WP_258421828.1">
    <property type="nucleotide sequence ID" value="NZ_JANSUY010000001.1"/>
</dbReference>
<protein>
    <submittedName>
        <fullName evidence="1">Uncharacterized protein</fullName>
    </submittedName>
</protein>
<accession>A0A9X2SZ23</accession>
<sequence>MIPLSVIISGVFIIMEKTGAANENPFENQITDIPMSALCNTIERDLLEMLEEKKLPEKLVPKNGYLF</sequence>
<comment type="caution">
    <text evidence="1">The sequence shown here is derived from an EMBL/GenBank/DDBJ whole genome shotgun (WGS) entry which is preliminary data.</text>
</comment>
<dbReference type="EMBL" id="JANSUY010000001">
    <property type="protein sequence ID" value="MCR9013938.1"/>
    <property type="molecule type" value="Genomic_DNA"/>
</dbReference>
<reference evidence="1" key="1">
    <citation type="submission" date="2022-08" db="EMBL/GenBank/DDBJ databases">
        <authorList>
            <person name="Zhang D."/>
        </authorList>
    </citation>
    <scope>NUCLEOTIDE SEQUENCE</scope>
    <source>
        <strain evidence="1">XJ19-11</strain>
    </source>
</reference>
<evidence type="ECO:0000313" key="1">
    <source>
        <dbReference type="EMBL" id="MCR9013938.1"/>
    </source>
</evidence>